<sequence length="203" mass="21229">MGREGSCGGGPRQHCATAAAVTRPAAAPAEDEAGGPRACFACRRPRATADCGRSHVQRGDVGGADEGGGADAFCVVHGTSAQRNPRMDDTGSSGQSAVTINVNAWSDAGHAVNHVYDVLYMMGRDDIQVGVGGDGGISDSGTIYPNVGGYLPLIDQGMTTVGDCRYRQAIPQEGGRLDVDTNFGIRRAFLPQAMHQFYVTHKF</sequence>
<evidence type="ECO:0000313" key="2">
    <source>
        <dbReference type="Proteomes" id="UP001054889"/>
    </source>
</evidence>
<organism evidence="1 2">
    <name type="scientific">Eleusine coracana subsp. coracana</name>
    <dbReference type="NCBI Taxonomy" id="191504"/>
    <lineage>
        <taxon>Eukaryota</taxon>
        <taxon>Viridiplantae</taxon>
        <taxon>Streptophyta</taxon>
        <taxon>Embryophyta</taxon>
        <taxon>Tracheophyta</taxon>
        <taxon>Spermatophyta</taxon>
        <taxon>Magnoliopsida</taxon>
        <taxon>Liliopsida</taxon>
        <taxon>Poales</taxon>
        <taxon>Poaceae</taxon>
        <taxon>PACMAD clade</taxon>
        <taxon>Chloridoideae</taxon>
        <taxon>Cynodonteae</taxon>
        <taxon>Eleusininae</taxon>
        <taxon>Eleusine</taxon>
    </lineage>
</organism>
<keyword evidence="2" id="KW-1185">Reference proteome</keyword>
<dbReference type="Proteomes" id="UP001054889">
    <property type="component" value="Unassembled WGS sequence"/>
</dbReference>
<comment type="caution">
    <text evidence="1">The sequence shown here is derived from an EMBL/GenBank/DDBJ whole genome shotgun (WGS) entry which is preliminary data.</text>
</comment>
<dbReference type="AlphaFoldDB" id="A0AAV5BSQ6"/>
<reference evidence="1" key="1">
    <citation type="journal article" date="2018" name="DNA Res.">
        <title>Multiple hybrid de novo genome assembly of finger millet, an orphan allotetraploid crop.</title>
        <authorList>
            <person name="Hatakeyama M."/>
            <person name="Aluri S."/>
            <person name="Balachadran M.T."/>
            <person name="Sivarajan S.R."/>
            <person name="Patrignani A."/>
            <person name="Gruter S."/>
            <person name="Poveda L."/>
            <person name="Shimizu-Inatsugi R."/>
            <person name="Baeten J."/>
            <person name="Francoijs K.J."/>
            <person name="Nataraja K.N."/>
            <person name="Reddy Y.A.N."/>
            <person name="Phadnis S."/>
            <person name="Ravikumar R.L."/>
            <person name="Schlapbach R."/>
            <person name="Sreeman S.M."/>
            <person name="Shimizu K.K."/>
        </authorList>
    </citation>
    <scope>NUCLEOTIDE SEQUENCE</scope>
</reference>
<proteinExistence type="predicted"/>
<reference evidence="1" key="2">
    <citation type="submission" date="2021-12" db="EMBL/GenBank/DDBJ databases">
        <title>Resequencing data analysis of finger millet.</title>
        <authorList>
            <person name="Hatakeyama M."/>
            <person name="Aluri S."/>
            <person name="Balachadran M.T."/>
            <person name="Sivarajan S.R."/>
            <person name="Poveda L."/>
            <person name="Shimizu-Inatsugi R."/>
            <person name="Schlapbach R."/>
            <person name="Sreeman S.M."/>
            <person name="Shimizu K.K."/>
        </authorList>
    </citation>
    <scope>NUCLEOTIDE SEQUENCE</scope>
</reference>
<dbReference type="PANTHER" id="PTHR46692">
    <property type="entry name" value="INOSINE-URIDINE PREFERRING NUCLEOSIDE HYDROLASE FAMILY PROTEIN"/>
    <property type="match status" value="1"/>
</dbReference>
<accession>A0AAV5BSQ6</accession>
<dbReference type="PANTHER" id="PTHR46692:SF1">
    <property type="entry name" value="NUCLEOSIDE HYDROLASE 3-RELATED"/>
    <property type="match status" value="1"/>
</dbReference>
<protein>
    <submittedName>
        <fullName evidence="1">Uncharacterized protein</fullName>
    </submittedName>
</protein>
<gene>
    <name evidence="1" type="primary">ga04633</name>
    <name evidence="1" type="ORF">PR202_ga04633</name>
</gene>
<name>A0AAV5BSQ6_ELECO</name>
<evidence type="ECO:0000313" key="1">
    <source>
        <dbReference type="EMBL" id="GJM88557.1"/>
    </source>
</evidence>
<dbReference type="EMBL" id="BQKI01000002">
    <property type="protein sequence ID" value="GJM88557.1"/>
    <property type="molecule type" value="Genomic_DNA"/>
</dbReference>